<evidence type="ECO:0000313" key="1">
    <source>
        <dbReference type="EMBL" id="KAJ0096956.1"/>
    </source>
</evidence>
<name>A0ACC1BDB4_9ROSI</name>
<evidence type="ECO:0000313" key="2">
    <source>
        <dbReference type="Proteomes" id="UP001164250"/>
    </source>
</evidence>
<accession>A0ACC1BDB4</accession>
<reference evidence="2" key="1">
    <citation type="journal article" date="2023" name="G3 (Bethesda)">
        <title>Genome assembly and association tests identify interacting loci associated with vigor, precocity, and sex in interspecific pistachio rootstocks.</title>
        <authorList>
            <person name="Palmer W."/>
            <person name="Jacygrad E."/>
            <person name="Sagayaradj S."/>
            <person name="Cavanaugh K."/>
            <person name="Han R."/>
            <person name="Bertier L."/>
            <person name="Beede B."/>
            <person name="Kafkas S."/>
            <person name="Golino D."/>
            <person name="Preece J."/>
            <person name="Michelmore R."/>
        </authorList>
    </citation>
    <scope>NUCLEOTIDE SEQUENCE [LARGE SCALE GENOMIC DNA]</scope>
</reference>
<sequence>MSGSTNTSVQGATMVADYNNPLYMHPFDTPGSQIAQQWDRCDAPTSSWIMNTILNDLVARVIYGNNAVTLFFTVNAKPVNNSAQGTKQKKPMECEYCHMANHTVNFCWKLHGYPDNRQRNKQKEGTNYKTHVANHSESLVMDDLQRTSASMSKP</sequence>
<gene>
    <name evidence="1" type="ORF">Patl1_29173</name>
</gene>
<proteinExistence type="predicted"/>
<organism evidence="1 2">
    <name type="scientific">Pistacia atlantica</name>
    <dbReference type="NCBI Taxonomy" id="434234"/>
    <lineage>
        <taxon>Eukaryota</taxon>
        <taxon>Viridiplantae</taxon>
        <taxon>Streptophyta</taxon>
        <taxon>Embryophyta</taxon>
        <taxon>Tracheophyta</taxon>
        <taxon>Spermatophyta</taxon>
        <taxon>Magnoliopsida</taxon>
        <taxon>eudicotyledons</taxon>
        <taxon>Gunneridae</taxon>
        <taxon>Pentapetalae</taxon>
        <taxon>rosids</taxon>
        <taxon>malvids</taxon>
        <taxon>Sapindales</taxon>
        <taxon>Anacardiaceae</taxon>
        <taxon>Pistacia</taxon>
    </lineage>
</organism>
<dbReference type="Proteomes" id="UP001164250">
    <property type="component" value="Chromosome 5"/>
</dbReference>
<keyword evidence="2" id="KW-1185">Reference proteome</keyword>
<protein>
    <submittedName>
        <fullName evidence="1">Uncharacterized protein</fullName>
    </submittedName>
</protein>
<dbReference type="EMBL" id="CM047901">
    <property type="protein sequence ID" value="KAJ0096956.1"/>
    <property type="molecule type" value="Genomic_DNA"/>
</dbReference>
<comment type="caution">
    <text evidence="1">The sequence shown here is derived from an EMBL/GenBank/DDBJ whole genome shotgun (WGS) entry which is preliminary data.</text>
</comment>